<dbReference type="EMBL" id="BOPG01000075">
    <property type="protein sequence ID" value="GIJ62081.1"/>
    <property type="molecule type" value="Genomic_DNA"/>
</dbReference>
<dbReference type="SUPFAM" id="SSF102405">
    <property type="entry name" value="MCP/YpsA-like"/>
    <property type="match status" value="1"/>
</dbReference>
<dbReference type="PANTHER" id="PTHR43022">
    <property type="entry name" value="PROTEIN SMF"/>
    <property type="match status" value="1"/>
</dbReference>
<comment type="caution">
    <text evidence="3">The sequence shown here is derived from an EMBL/GenBank/DDBJ whole genome shotgun (WGS) entry which is preliminary data.</text>
</comment>
<reference evidence="3" key="1">
    <citation type="submission" date="2021-01" db="EMBL/GenBank/DDBJ databases">
        <title>Whole genome shotgun sequence of Virgisporangium aurantiacum NBRC 16421.</title>
        <authorList>
            <person name="Komaki H."/>
            <person name="Tamura T."/>
        </authorList>
    </citation>
    <scope>NUCLEOTIDE SEQUENCE</scope>
    <source>
        <strain evidence="3">NBRC 16421</strain>
    </source>
</reference>
<dbReference type="PANTHER" id="PTHR43022:SF1">
    <property type="entry name" value="PROTEIN SMF"/>
    <property type="match status" value="1"/>
</dbReference>
<sequence length="306" mass="30988">MNPDNNPVDNPVDDVRAARVALARLALSGDAGVDLDRLVAEHGPVGALAQLCGHSRPGHCDVGSLRRAAVREAASAEARVVIPEDAQWPSALADHTGTPTPHPSGAPLCLWVRGEPALSTAVHRAVAVVGSRAATEYGVYVAGQLGHDLTVAGWTVAVTSGYGVAAAALRGALAAGGTPVAVLPAGIDRLYPSGNANLLDQVAAHGLLVSPWPPGTHPTRDRFAATGRLLATLAAGTVLVEAAPRSGALGVLAYTITLGRPAMVVPGPVTSAVSAGAHLALREHRQARLVRDAADVLAELAQAAAE</sequence>
<accession>A0A8J4E5B1</accession>
<dbReference type="AlphaFoldDB" id="A0A8J4E5B1"/>
<organism evidence="3 4">
    <name type="scientific">Virgisporangium aurantiacum</name>
    <dbReference type="NCBI Taxonomy" id="175570"/>
    <lineage>
        <taxon>Bacteria</taxon>
        <taxon>Bacillati</taxon>
        <taxon>Actinomycetota</taxon>
        <taxon>Actinomycetes</taxon>
        <taxon>Micromonosporales</taxon>
        <taxon>Micromonosporaceae</taxon>
        <taxon>Virgisporangium</taxon>
    </lineage>
</organism>
<dbReference type="GO" id="GO:0009294">
    <property type="term" value="P:DNA-mediated transformation"/>
    <property type="evidence" value="ECO:0007669"/>
    <property type="project" value="InterPro"/>
</dbReference>
<evidence type="ECO:0000313" key="3">
    <source>
        <dbReference type="EMBL" id="GIJ62081.1"/>
    </source>
</evidence>
<dbReference type="Proteomes" id="UP000612585">
    <property type="component" value="Unassembled WGS sequence"/>
</dbReference>
<dbReference type="RefSeq" id="WP_204007487.1">
    <property type="nucleotide sequence ID" value="NZ_BOPG01000075.1"/>
</dbReference>
<name>A0A8J4E5B1_9ACTN</name>
<dbReference type="Pfam" id="PF02481">
    <property type="entry name" value="DNA_processg_A"/>
    <property type="match status" value="1"/>
</dbReference>
<protein>
    <recommendedName>
        <fullName evidence="2">Smf/DprA SLOG domain-containing protein</fullName>
    </recommendedName>
</protein>
<proteinExistence type="inferred from homology"/>
<evidence type="ECO:0000259" key="2">
    <source>
        <dbReference type="Pfam" id="PF02481"/>
    </source>
</evidence>
<feature type="domain" description="Smf/DprA SLOG" evidence="2">
    <location>
        <begin position="80"/>
        <end position="300"/>
    </location>
</feature>
<gene>
    <name evidence="3" type="ORF">Vau01_095970</name>
</gene>
<evidence type="ECO:0000313" key="4">
    <source>
        <dbReference type="Proteomes" id="UP000612585"/>
    </source>
</evidence>
<comment type="similarity">
    <text evidence="1">Belongs to the DprA/Smf family.</text>
</comment>
<keyword evidence="4" id="KW-1185">Reference proteome</keyword>
<evidence type="ECO:0000256" key="1">
    <source>
        <dbReference type="ARBA" id="ARBA00006525"/>
    </source>
</evidence>
<dbReference type="InterPro" id="IPR003488">
    <property type="entry name" value="DprA"/>
</dbReference>
<dbReference type="InterPro" id="IPR057666">
    <property type="entry name" value="DrpA_SLOG"/>
</dbReference>
<dbReference type="Gene3D" id="3.40.50.450">
    <property type="match status" value="1"/>
</dbReference>